<organism evidence="6 7">
    <name type="scientific">Candidatus Nomurabacteria bacterium RIFCSPLOWO2_01_FULL_41_12</name>
    <dbReference type="NCBI Taxonomy" id="1801774"/>
    <lineage>
        <taxon>Bacteria</taxon>
        <taxon>Candidatus Nomuraibacteriota</taxon>
    </lineage>
</organism>
<dbReference type="EMBL" id="MFUY01000024">
    <property type="protein sequence ID" value="OGI85740.1"/>
    <property type="molecule type" value="Genomic_DNA"/>
</dbReference>
<evidence type="ECO:0000313" key="7">
    <source>
        <dbReference type="Proteomes" id="UP000176187"/>
    </source>
</evidence>
<reference evidence="6 7" key="1">
    <citation type="journal article" date="2016" name="Nat. Commun.">
        <title>Thousands of microbial genomes shed light on interconnected biogeochemical processes in an aquifer system.</title>
        <authorList>
            <person name="Anantharaman K."/>
            <person name="Brown C.T."/>
            <person name="Hug L.A."/>
            <person name="Sharon I."/>
            <person name="Castelle C.J."/>
            <person name="Probst A.J."/>
            <person name="Thomas B.C."/>
            <person name="Singh A."/>
            <person name="Wilkins M.J."/>
            <person name="Karaoz U."/>
            <person name="Brodie E.L."/>
            <person name="Williams K.H."/>
            <person name="Hubbard S.S."/>
            <person name="Banfield J.F."/>
        </authorList>
    </citation>
    <scope>NUCLEOTIDE SEQUENCE [LARGE SCALE GENOMIC DNA]</scope>
</reference>
<sequence length="114" mass="13093">MQKWSQIVLRVGIGLVIIYFGLQQVSDPTGWITYLPLWIKDIPISEINFIYFNGWFELIFGTLLVLGFYTRIVSFFLSLHLLSIVYTVGYNEIGVRDFGIFVAILAIFLHGPSK</sequence>
<evidence type="ECO:0000256" key="4">
    <source>
        <dbReference type="ARBA" id="ARBA00023136"/>
    </source>
</evidence>
<name>A0A1F6WV56_9BACT</name>
<feature type="transmembrane region" description="Helical" evidence="5">
    <location>
        <begin position="94"/>
        <end position="111"/>
    </location>
</feature>
<evidence type="ECO:0000256" key="1">
    <source>
        <dbReference type="ARBA" id="ARBA00004141"/>
    </source>
</evidence>
<evidence type="ECO:0000256" key="5">
    <source>
        <dbReference type="SAM" id="Phobius"/>
    </source>
</evidence>
<dbReference type="AlphaFoldDB" id="A0A1F6WV56"/>
<keyword evidence="3 5" id="KW-1133">Transmembrane helix</keyword>
<dbReference type="GO" id="GO:0016020">
    <property type="term" value="C:membrane"/>
    <property type="evidence" value="ECO:0007669"/>
    <property type="project" value="UniProtKB-SubCell"/>
</dbReference>
<dbReference type="InterPro" id="IPR032808">
    <property type="entry name" value="DoxX"/>
</dbReference>
<protein>
    <recommendedName>
        <fullName evidence="8">DoxX family protein</fullName>
    </recommendedName>
</protein>
<feature type="transmembrane region" description="Helical" evidence="5">
    <location>
        <begin position="7"/>
        <end position="26"/>
    </location>
</feature>
<comment type="subcellular location">
    <subcellularLocation>
        <location evidence="1">Membrane</location>
        <topology evidence="1">Multi-pass membrane protein</topology>
    </subcellularLocation>
</comment>
<evidence type="ECO:0000313" key="6">
    <source>
        <dbReference type="EMBL" id="OGI85740.1"/>
    </source>
</evidence>
<keyword evidence="2 5" id="KW-0812">Transmembrane</keyword>
<comment type="caution">
    <text evidence="6">The sequence shown here is derived from an EMBL/GenBank/DDBJ whole genome shotgun (WGS) entry which is preliminary data.</text>
</comment>
<keyword evidence="4 5" id="KW-0472">Membrane</keyword>
<accession>A0A1F6WV56</accession>
<evidence type="ECO:0000256" key="2">
    <source>
        <dbReference type="ARBA" id="ARBA00022692"/>
    </source>
</evidence>
<feature type="transmembrane region" description="Helical" evidence="5">
    <location>
        <begin position="58"/>
        <end position="82"/>
    </location>
</feature>
<evidence type="ECO:0000256" key="3">
    <source>
        <dbReference type="ARBA" id="ARBA00022989"/>
    </source>
</evidence>
<dbReference type="Proteomes" id="UP000176187">
    <property type="component" value="Unassembled WGS sequence"/>
</dbReference>
<proteinExistence type="predicted"/>
<dbReference type="STRING" id="1801774.A3A05_03260"/>
<dbReference type="Pfam" id="PF07681">
    <property type="entry name" value="DoxX"/>
    <property type="match status" value="1"/>
</dbReference>
<evidence type="ECO:0008006" key="8">
    <source>
        <dbReference type="Google" id="ProtNLM"/>
    </source>
</evidence>
<gene>
    <name evidence="6" type="ORF">A3A05_03260</name>
</gene>